<keyword evidence="3 5" id="KW-0808">Transferase</keyword>
<gene>
    <name evidence="5 8" type="primary">rimI</name>
    <name evidence="8" type="ORF">ACFSAV_08230</name>
</gene>
<keyword evidence="4 5" id="KW-0012">Acyltransferase</keyword>
<evidence type="ECO:0000256" key="6">
    <source>
        <dbReference type="RuleBase" id="RU363094"/>
    </source>
</evidence>
<dbReference type="InterPro" id="IPR043690">
    <property type="entry name" value="RimI"/>
</dbReference>
<dbReference type="GO" id="GO:0008999">
    <property type="term" value="F:protein-N-terminal-alanine acetyltransferase activity"/>
    <property type="evidence" value="ECO:0007669"/>
    <property type="project" value="UniProtKB-EC"/>
</dbReference>
<evidence type="ECO:0000313" key="9">
    <source>
        <dbReference type="Proteomes" id="UP001597420"/>
    </source>
</evidence>
<evidence type="ECO:0000256" key="5">
    <source>
        <dbReference type="HAMAP-Rule" id="MF_02210"/>
    </source>
</evidence>
<dbReference type="InterPro" id="IPR006464">
    <property type="entry name" value="AcTrfase_RimI/Ard1"/>
</dbReference>
<keyword evidence="2 5" id="KW-0963">Cytoplasm</keyword>
<evidence type="ECO:0000256" key="4">
    <source>
        <dbReference type="ARBA" id="ARBA00023315"/>
    </source>
</evidence>
<evidence type="ECO:0000256" key="2">
    <source>
        <dbReference type="ARBA" id="ARBA00022490"/>
    </source>
</evidence>
<dbReference type="Pfam" id="PF00583">
    <property type="entry name" value="Acetyltransf_1"/>
    <property type="match status" value="1"/>
</dbReference>
<feature type="binding site" evidence="5">
    <location>
        <position position="116"/>
    </location>
    <ligand>
        <name>acetyl-CoA</name>
        <dbReference type="ChEBI" id="CHEBI:57288"/>
    </ligand>
</feature>
<dbReference type="Gene3D" id="3.40.630.30">
    <property type="match status" value="1"/>
</dbReference>
<dbReference type="EC" id="2.3.1.266" evidence="5 6"/>
<proteinExistence type="inferred from homology"/>
<comment type="catalytic activity">
    <reaction evidence="5 6">
        <text>N-terminal L-alanyl-[ribosomal protein bS18] + acetyl-CoA = N-terminal N(alpha)-acetyl-L-alanyl-[ribosomal protein bS18] + CoA + H(+)</text>
        <dbReference type="Rhea" id="RHEA:43756"/>
        <dbReference type="Rhea" id="RHEA-COMP:10676"/>
        <dbReference type="Rhea" id="RHEA-COMP:10677"/>
        <dbReference type="ChEBI" id="CHEBI:15378"/>
        <dbReference type="ChEBI" id="CHEBI:57287"/>
        <dbReference type="ChEBI" id="CHEBI:57288"/>
        <dbReference type="ChEBI" id="CHEBI:64718"/>
        <dbReference type="ChEBI" id="CHEBI:83683"/>
        <dbReference type="EC" id="2.3.1.266"/>
    </reaction>
</comment>
<keyword evidence="8" id="KW-0687">Ribonucleoprotein</keyword>
<sequence>MATNPSESLMQISPIIESDFDRLFAIEQAAHVVPWSLGTLKNNQGECYLNLKLTSHTQIVAFVICQTILDEATLFNIAVDPLFQGQGFGKKLLNELINQLKVKQISTLWLEVRESNLTAKALYDQFGFNEVDLRKNYYPTPDGKRENAILMALYL</sequence>
<reference evidence="9" key="1">
    <citation type="journal article" date="2019" name="Int. J. Syst. Evol. Microbiol.">
        <title>The Global Catalogue of Microorganisms (GCM) 10K type strain sequencing project: providing services to taxonomists for standard genome sequencing and annotation.</title>
        <authorList>
            <consortium name="The Broad Institute Genomics Platform"/>
            <consortium name="The Broad Institute Genome Sequencing Center for Infectious Disease"/>
            <person name="Wu L."/>
            <person name="Ma J."/>
        </authorList>
    </citation>
    <scope>NUCLEOTIDE SEQUENCE [LARGE SCALE GENOMIC DNA]</scope>
    <source>
        <strain evidence="9">CCM 7950</strain>
    </source>
</reference>
<comment type="caution">
    <text evidence="8">The sequence shown here is derived from an EMBL/GenBank/DDBJ whole genome shotgun (WGS) entry which is preliminary data.</text>
</comment>
<comment type="caution">
    <text evidence="5">Lacks conserved residue(s) required for the propagation of feature annotation.</text>
</comment>
<comment type="function">
    <text evidence="5 6">Acetylates the N-terminal alanine of ribosomal protein bS18.</text>
</comment>
<dbReference type="SUPFAM" id="SSF55729">
    <property type="entry name" value="Acyl-CoA N-acyltransferases (Nat)"/>
    <property type="match status" value="1"/>
</dbReference>
<dbReference type="HAMAP" id="MF_02210">
    <property type="entry name" value="RimI"/>
    <property type="match status" value="1"/>
</dbReference>
<dbReference type="EMBL" id="JBHUFP010000010">
    <property type="protein sequence ID" value="MFD1806349.1"/>
    <property type="molecule type" value="Genomic_DNA"/>
</dbReference>
<dbReference type="RefSeq" id="WP_379098374.1">
    <property type="nucleotide sequence ID" value="NZ_JBHUFP010000010.1"/>
</dbReference>
<dbReference type="NCBIfam" id="TIGR01575">
    <property type="entry name" value="rimI"/>
    <property type="match status" value="1"/>
</dbReference>
<evidence type="ECO:0000259" key="7">
    <source>
        <dbReference type="PROSITE" id="PS51186"/>
    </source>
</evidence>
<feature type="active site" description="Proton donor" evidence="5">
    <location>
        <position position="123"/>
    </location>
</feature>
<comment type="similarity">
    <text evidence="1 5 6">Belongs to the acetyltransferase family. RimI subfamily.</text>
</comment>
<dbReference type="CDD" id="cd04301">
    <property type="entry name" value="NAT_SF"/>
    <property type="match status" value="1"/>
</dbReference>
<evidence type="ECO:0000256" key="3">
    <source>
        <dbReference type="ARBA" id="ARBA00022679"/>
    </source>
</evidence>
<dbReference type="PANTHER" id="PTHR43420">
    <property type="entry name" value="ACETYLTRANSFERASE"/>
    <property type="match status" value="1"/>
</dbReference>
<dbReference type="PANTHER" id="PTHR43420:SF44">
    <property type="entry name" value="ACETYLTRANSFERASE YPEA"/>
    <property type="match status" value="1"/>
</dbReference>
<evidence type="ECO:0000256" key="1">
    <source>
        <dbReference type="ARBA" id="ARBA00005395"/>
    </source>
</evidence>
<dbReference type="Proteomes" id="UP001597420">
    <property type="component" value="Unassembled WGS sequence"/>
</dbReference>
<dbReference type="GO" id="GO:0005840">
    <property type="term" value="C:ribosome"/>
    <property type="evidence" value="ECO:0007669"/>
    <property type="project" value="UniProtKB-KW"/>
</dbReference>
<evidence type="ECO:0000313" key="8">
    <source>
        <dbReference type="EMBL" id="MFD1806349.1"/>
    </source>
</evidence>
<dbReference type="InterPro" id="IPR016181">
    <property type="entry name" value="Acyl_CoA_acyltransferase"/>
</dbReference>
<feature type="binding site" evidence="5">
    <location>
        <begin position="77"/>
        <end position="79"/>
    </location>
    <ligand>
        <name>acetyl-CoA</name>
        <dbReference type="ChEBI" id="CHEBI:57288"/>
    </ligand>
</feature>
<protein>
    <recommendedName>
        <fullName evidence="5 6">[Ribosomal protein bS18]-alanine N-acetyltransferase</fullName>
        <ecNumber evidence="5 6">2.3.1.266</ecNumber>
    </recommendedName>
</protein>
<accession>A0ABW4NUP2</accession>
<dbReference type="PROSITE" id="PS51186">
    <property type="entry name" value="GNAT"/>
    <property type="match status" value="1"/>
</dbReference>
<dbReference type="InterPro" id="IPR000182">
    <property type="entry name" value="GNAT_dom"/>
</dbReference>
<organism evidence="8 9">
    <name type="scientific">Pasteurella oralis</name>
    <dbReference type="NCBI Taxonomy" id="1071947"/>
    <lineage>
        <taxon>Bacteria</taxon>
        <taxon>Pseudomonadati</taxon>
        <taxon>Pseudomonadota</taxon>
        <taxon>Gammaproteobacteria</taxon>
        <taxon>Pasteurellales</taxon>
        <taxon>Pasteurellaceae</taxon>
        <taxon>Pasteurella</taxon>
    </lineage>
</organism>
<feature type="active site" description="Proton acceptor" evidence="5">
    <location>
        <position position="111"/>
    </location>
</feature>
<dbReference type="NCBIfam" id="NF007025">
    <property type="entry name" value="PRK09491.1"/>
    <property type="match status" value="1"/>
</dbReference>
<comment type="subcellular location">
    <subcellularLocation>
        <location evidence="5 6">Cytoplasm</location>
    </subcellularLocation>
</comment>
<feature type="domain" description="N-acetyltransferase" evidence="7">
    <location>
        <begin position="10"/>
        <end position="155"/>
    </location>
</feature>
<dbReference type="InterPro" id="IPR050680">
    <property type="entry name" value="YpeA/RimI_acetyltransf"/>
</dbReference>
<keyword evidence="8" id="KW-0689">Ribosomal protein</keyword>
<name>A0ABW4NUP2_9PAST</name>
<keyword evidence="9" id="KW-1185">Reference proteome</keyword>